<reference evidence="2" key="1">
    <citation type="journal article" date="2019" name="Int. J. Syst. Evol. Microbiol.">
        <title>The Global Catalogue of Microorganisms (GCM) 10K type strain sequencing project: providing services to taxonomists for standard genome sequencing and annotation.</title>
        <authorList>
            <consortium name="The Broad Institute Genomics Platform"/>
            <consortium name="The Broad Institute Genome Sequencing Center for Infectious Disease"/>
            <person name="Wu L."/>
            <person name="Ma J."/>
        </authorList>
    </citation>
    <scope>NUCLEOTIDE SEQUENCE [LARGE SCALE GENOMIC DNA]</scope>
    <source>
        <strain evidence="2">KACC 12649</strain>
    </source>
</reference>
<dbReference type="Proteomes" id="UP001596050">
    <property type="component" value="Unassembled WGS sequence"/>
</dbReference>
<accession>A0ABW0LC92</accession>
<gene>
    <name evidence="1" type="ORF">ACFPN5_21925</name>
</gene>
<sequence>MLKVNGKEVLYSTSFIIGAGEEAVLAPPQFQGTKITIHAVQQADEAAPSPLKIEGSPGNAKISLPFLNAGAFSGGLEMGVSGKDKVTGRVVGQGFNGAMVVHFAMYIEREPNYAQRKP</sequence>
<keyword evidence="2" id="KW-1185">Reference proteome</keyword>
<evidence type="ECO:0000313" key="2">
    <source>
        <dbReference type="Proteomes" id="UP001596050"/>
    </source>
</evidence>
<protein>
    <submittedName>
        <fullName evidence="1">Uncharacterized protein</fullName>
    </submittedName>
</protein>
<comment type="caution">
    <text evidence="1">The sequence shown here is derived from an EMBL/GenBank/DDBJ whole genome shotgun (WGS) entry which is preliminary data.</text>
</comment>
<organism evidence="1 2">
    <name type="scientific">Massilia niabensis</name>
    <dbReference type="NCBI Taxonomy" id="544910"/>
    <lineage>
        <taxon>Bacteria</taxon>
        <taxon>Pseudomonadati</taxon>
        <taxon>Pseudomonadota</taxon>
        <taxon>Betaproteobacteria</taxon>
        <taxon>Burkholderiales</taxon>
        <taxon>Oxalobacteraceae</taxon>
        <taxon>Telluria group</taxon>
        <taxon>Massilia</taxon>
    </lineage>
</organism>
<dbReference type="RefSeq" id="WP_379785955.1">
    <property type="nucleotide sequence ID" value="NZ_JBHSMU010000016.1"/>
</dbReference>
<name>A0ABW0LC92_9BURK</name>
<evidence type="ECO:0000313" key="1">
    <source>
        <dbReference type="EMBL" id="MFC5462471.1"/>
    </source>
</evidence>
<proteinExistence type="predicted"/>
<dbReference type="EMBL" id="JBHSMU010000016">
    <property type="protein sequence ID" value="MFC5462471.1"/>
    <property type="molecule type" value="Genomic_DNA"/>
</dbReference>